<dbReference type="Proteomes" id="UP000563524">
    <property type="component" value="Unassembled WGS sequence"/>
</dbReference>
<dbReference type="PANTHER" id="PTHR33986">
    <property type="entry name" value="OS02G0535700 PROTEIN"/>
    <property type="match status" value="1"/>
</dbReference>
<dbReference type="AlphaFoldDB" id="A0A840I2K6"/>
<dbReference type="EMBL" id="JACHOB010000002">
    <property type="protein sequence ID" value="MBB4659069.1"/>
    <property type="molecule type" value="Genomic_DNA"/>
</dbReference>
<name>A0A840I2K6_9PROT</name>
<gene>
    <name evidence="1" type="ORF">GGQ59_001583</name>
</gene>
<evidence type="ECO:0008006" key="3">
    <source>
        <dbReference type="Google" id="ProtNLM"/>
    </source>
</evidence>
<dbReference type="RefSeq" id="WP_183817251.1">
    <property type="nucleotide sequence ID" value="NZ_JACHOB010000002.1"/>
</dbReference>
<organism evidence="1 2">
    <name type="scientific">Parvularcula dongshanensis</name>
    <dbReference type="NCBI Taxonomy" id="1173995"/>
    <lineage>
        <taxon>Bacteria</taxon>
        <taxon>Pseudomonadati</taxon>
        <taxon>Pseudomonadota</taxon>
        <taxon>Alphaproteobacteria</taxon>
        <taxon>Parvularculales</taxon>
        <taxon>Parvularculaceae</taxon>
        <taxon>Parvularcula</taxon>
    </lineage>
</organism>
<dbReference type="Pfam" id="PF06258">
    <property type="entry name" value="Mito_fiss_Elm1"/>
    <property type="match status" value="1"/>
</dbReference>
<evidence type="ECO:0000313" key="1">
    <source>
        <dbReference type="EMBL" id="MBB4659069.1"/>
    </source>
</evidence>
<proteinExistence type="predicted"/>
<comment type="caution">
    <text evidence="1">The sequence shown here is derived from an EMBL/GenBank/DDBJ whole genome shotgun (WGS) entry which is preliminary data.</text>
</comment>
<evidence type="ECO:0000313" key="2">
    <source>
        <dbReference type="Proteomes" id="UP000563524"/>
    </source>
</evidence>
<dbReference type="InterPro" id="IPR009367">
    <property type="entry name" value="Elm1-like"/>
</dbReference>
<sequence length="327" mass="35029">MTPPLTLWALSDGRAGMRNQALGLAEAVGRRVPSRVVEKRIAVRQPWDRLPRALWGDPFARLSASSDPLEPPWPDVLVACGRRTVPFALALGDRCFTVQTQDPRVSPGRFGLVVPPAHDGLEGANVVPILGSPNRLSEARLAGEGAALEAALPPLPRPLAAVLIGGPSKAYRMTPAAVDGIAARLEEAAAAGFGLLVTFSRRTPKDTEEELRSRLADLPAWVWDGAPIGGVENPYPGLLGLAEVVLVTEESANMLTEAAFTGRPVHLLRLEGGSPKWRRLHEDLEGRGALRPGAPLSQRWSYEPLRETDRAAEAVLAALRLSGKVRG</sequence>
<dbReference type="PANTHER" id="PTHR33986:SF15">
    <property type="entry name" value="MITOCHONDRIAL FISSION PROTEIN ELM1"/>
    <property type="match status" value="1"/>
</dbReference>
<protein>
    <recommendedName>
        <fullName evidence="3">Nucleoside-diphosphate sugar epimerase</fullName>
    </recommendedName>
</protein>
<accession>A0A840I2K6</accession>
<keyword evidence="2" id="KW-1185">Reference proteome</keyword>
<reference evidence="1 2" key="1">
    <citation type="submission" date="2020-08" db="EMBL/GenBank/DDBJ databases">
        <title>Genomic Encyclopedia of Type Strains, Phase IV (KMG-IV): sequencing the most valuable type-strain genomes for metagenomic binning, comparative biology and taxonomic classification.</title>
        <authorList>
            <person name="Goeker M."/>
        </authorList>
    </citation>
    <scope>NUCLEOTIDE SEQUENCE [LARGE SCALE GENOMIC DNA]</scope>
    <source>
        <strain evidence="1 2">DSM 102850</strain>
    </source>
</reference>